<protein>
    <submittedName>
        <fullName evidence="1">Uncharacterized protein</fullName>
    </submittedName>
</protein>
<dbReference type="Proteomes" id="UP000563898">
    <property type="component" value="Unassembled WGS sequence"/>
</dbReference>
<accession>A0A846WF20</accession>
<reference evidence="1 2" key="1">
    <citation type="submission" date="2020-04" db="EMBL/GenBank/DDBJ databases">
        <title>MicrobeNet Type strains.</title>
        <authorList>
            <person name="Nicholson A.C."/>
        </authorList>
    </citation>
    <scope>NUCLEOTIDE SEQUENCE [LARGE SCALE GENOMIC DNA]</scope>
    <source>
        <strain evidence="1 2">ATCC BAA-14</strain>
    </source>
</reference>
<evidence type="ECO:0000313" key="1">
    <source>
        <dbReference type="EMBL" id="NKY00405.1"/>
    </source>
</evidence>
<dbReference type="RefSeq" id="WP_035728326.1">
    <property type="nucleotide sequence ID" value="NZ_JAAXPC010000001.1"/>
</dbReference>
<proteinExistence type="predicted"/>
<organism evidence="1 2">
    <name type="scientific">Gordonia polyisoprenivorans</name>
    <dbReference type="NCBI Taxonomy" id="84595"/>
    <lineage>
        <taxon>Bacteria</taxon>
        <taxon>Bacillati</taxon>
        <taxon>Actinomycetota</taxon>
        <taxon>Actinomycetes</taxon>
        <taxon>Mycobacteriales</taxon>
        <taxon>Gordoniaceae</taxon>
        <taxon>Gordonia</taxon>
    </lineage>
</organism>
<dbReference type="AlphaFoldDB" id="A0A846WF20"/>
<sequence length="98" mass="10745">MRLSEVAERDTIESVTFDNCVLRGPVVIALIDDVRIEESVITGTADGVLWPIAASRELLIGAIAMNRCVITRCRLEGVGFAVREDTLARVRRGLGFDD</sequence>
<gene>
    <name evidence="1" type="ORF">HGA05_02260</name>
</gene>
<name>A0A846WF20_9ACTN</name>
<evidence type="ECO:0000313" key="2">
    <source>
        <dbReference type="Proteomes" id="UP000563898"/>
    </source>
</evidence>
<comment type="caution">
    <text evidence="1">The sequence shown here is derived from an EMBL/GenBank/DDBJ whole genome shotgun (WGS) entry which is preliminary data.</text>
</comment>
<dbReference type="EMBL" id="JAAXPC010000001">
    <property type="protein sequence ID" value="NKY00405.1"/>
    <property type="molecule type" value="Genomic_DNA"/>
</dbReference>